<dbReference type="AlphaFoldDB" id="A0A433SHT1"/>
<gene>
    <name evidence="1" type="ORF">CUZ56_00778</name>
</gene>
<proteinExistence type="predicted"/>
<organism evidence="1 2">
    <name type="scientific">Saezia sanguinis</name>
    <dbReference type="NCBI Taxonomy" id="1965230"/>
    <lineage>
        <taxon>Bacteria</taxon>
        <taxon>Pseudomonadati</taxon>
        <taxon>Pseudomonadota</taxon>
        <taxon>Betaproteobacteria</taxon>
        <taxon>Burkholderiales</taxon>
        <taxon>Saeziaceae</taxon>
        <taxon>Saezia</taxon>
    </lineage>
</organism>
<reference evidence="1 2" key="1">
    <citation type="submission" date="2018-01" db="EMBL/GenBank/DDBJ databases">
        <title>Saezia sanguinis gen. nov., sp. nov., in the order Burkholderiales isolated from human blood.</title>
        <authorList>
            <person name="Medina-Pascual M.J."/>
            <person name="Valdezate S."/>
            <person name="Monzon S."/>
            <person name="Cuesta I."/>
            <person name="Carrasco G."/>
            <person name="Villalon P."/>
            <person name="Saez-Nieto J.A."/>
        </authorList>
    </citation>
    <scope>NUCLEOTIDE SEQUENCE [LARGE SCALE GENOMIC DNA]</scope>
    <source>
        <strain evidence="1 2">CNM695-12</strain>
    </source>
</reference>
<keyword evidence="2" id="KW-1185">Reference proteome</keyword>
<name>A0A433SHT1_9BURK</name>
<sequence length="135" mass="15511">MHDLHSEMSKNMPQNAQPSQKYVIWIPPGHLSPENNPDDNNADVHLYFEDGSHWVTTVYTYTNVQTLRRSFVATGECLHGAYFCDPSMLLIDRLTHQRISEVVSELIKNNELPSAFEYCGKEELQAVQKLFQNIS</sequence>
<dbReference type="Proteomes" id="UP000286947">
    <property type="component" value="Unassembled WGS sequence"/>
</dbReference>
<protein>
    <submittedName>
        <fullName evidence="1">Uncharacterized protein</fullName>
    </submittedName>
</protein>
<comment type="caution">
    <text evidence="1">The sequence shown here is derived from an EMBL/GenBank/DDBJ whole genome shotgun (WGS) entry which is preliminary data.</text>
</comment>
<dbReference type="EMBL" id="PQSP01000001">
    <property type="protein sequence ID" value="RUS68288.1"/>
    <property type="molecule type" value="Genomic_DNA"/>
</dbReference>
<evidence type="ECO:0000313" key="1">
    <source>
        <dbReference type="EMBL" id="RUS68288.1"/>
    </source>
</evidence>
<accession>A0A433SHT1</accession>
<evidence type="ECO:0000313" key="2">
    <source>
        <dbReference type="Proteomes" id="UP000286947"/>
    </source>
</evidence>